<dbReference type="Proteomes" id="UP000284842">
    <property type="component" value="Unassembled WGS sequence"/>
</dbReference>
<evidence type="ECO:0000313" key="3">
    <source>
        <dbReference type="EMBL" id="PPQ69581.1"/>
    </source>
</evidence>
<reference evidence="3 4" key="1">
    <citation type="journal article" date="2018" name="Evol. Lett.">
        <title>Horizontal gene cluster transfer increased hallucinogenic mushroom diversity.</title>
        <authorList>
            <person name="Reynolds H.T."/>
            <person name="Vijayakumar V."/>
            <person name="Gluck-Thaler E."/>
            <person name="Korotkin H.B."/>
            <person name="Matheny P.B."/>
            <person name="Slot J.C."/>
        </authorList>
    </citation>
    <scope>NUCLEOTIDE SEQUENCE [LARGE SCALE GENOMIC DNA]</scope>
    <source>
        <strain evidence="3 4">2629</strain>
    </source>
</reference>
<feature type="compositionally biased region" description="Polar residues" evidence="1">
    <location>
        <begin position="316"/>
        <end position="331"/>
    </location>
</feature>
<organism evidence="3 4">
    <name type="scientific">Panaeolus cyanescens</name>
    <dbReference type="NCBI Taxonomy" id="181874"/>
    <lineage>
        <taxon>Eukaryota</taxon>
        <taxon>Fungi</taxon>
        <taxon>Dikarya</taxon>
        <taxon>Basidiomycota</taxon>
        <taxon>Agaricomycotina</taxon>
        <taxon>Agaricomycetes</taxon>
        <taxon>Agaricomycetidae</taxon>
        <taxon>Agaricales</taxon>
        <taxon>Agaricineae</taxon>
        <taxon>Galeropsidaceae</taxon>
        <taxon>Panaeolus</taxon>
    </lineage>
</organism>
<evidence type="ECO:0000313" key="4">
    <source>
        <dbReference type="Proteomes" id="UP000284842"/>
    </source>
</evidence>
<evidence type="ECO:0000256" key="1">
    <source>
        <dbReference type="SAM" id="MobiDB-lite"/>
    </source>
</evidence>
<feature type="region of interest" description="Disordered" evidence="1">
    <location>
        <begin position="310"/>
        <end position="334"/>
    </location>
</feature>
<gene>
    <name evidence="3" type="ORF">CVT24_001381</name>
</gene>
<comment type="caution">
    <text evidence="3">The sequence shown here is derived from an EMBL/GenBank/DDBJ whole genome shotgun (WGS) entry which is preliminary data.</text>
</comment>
<dbReference type="InterPro" id="IPR006073">
    <property type="entry name" value="GTP-bd"/>
</dbReference>
<dbReference type="STRING" id="181874.A0A409VTH9"/>
<name>A0A409VTH9_9AGAR</name>
<dbReference type="InParanoid" id="A0A409VTH9"/>
<proteinExistence type="predicted"/>
<accession>A0A409VTH9</accession>
<dbReference type="Gene3D" id="3.40.50.300">
    <property type="entry name" value="P-loop containing nucleotide triphosphate hydrolases"/>
    <property type="match status" value="1"/>
</dbReference>
<keyword evidence="4" id="KW-1185">Reference proteome</keyword>
<dbReference type="Pfam" id="PF01926">
    <property type="entry name" value="MMR_HSR1"/>
    <property type="match status" value="1"/>
</dbReference>
<sequence length="358" mass="40403">MYAPKNLVISGVISARPCQSTKEYSSEDRMIVLMGPTGTGKSAFIEALASKSPDGRLGISKNQLESVTKVATVYQLENVKDKLGCYINIVDTPGMADPDISELQVLKGVERWRDECNNYNNTRALYFHSITDPRMPGTKKRCLEIMQAFWGNYNAEPTSLVTSMWNTLTEKARKKAEMRREDMGDLEKDFWGDWKDKGSRILKFDNTYDSALEVLDAICVGANRLEDEPRITGLKMKNTKTDKFILEEELRERFSQLKQELNTITDNLNDPEAKTNAEWRNAVLQEQSTATRRLRAVVQDLADFLGVSPSELLGDSTPQPSLETGVSSSAKQKGITGRLKGWIKPRWPHRSALEKNKI</sequence>
<dbReference type="OrthoDB" id="2130433at2759"/>
<dbReference type="AlphaFoldDB" id="A0A409VTH9"/>
<dbReference type="SUPFAM" id="SSF52540">
    <property type="entry name" value="P-loop containing nucleoside triphosphate hydrolases"/>
    <property type="match status" value="1"/>
</dbReference>
<dbReference type="InterPro" id="IPR027417">
    <property type="entry name" value="P-loop_NTPase"/>
</dbReference>
<dbReference type="EMBL" id="NHTK01005981">
    <property type="protein sequence ID" value="PPQ69581.1"/>
    <property type="molecule type" value="Genomic_DNA"/>
</dbReference>
<dbReference type="GO" id="GO:0005525">
    <property type="term" value="F:GTP binding"/>
    <property type="evidence" value="ECO:0007669"/>
    <property type="project" value="InterPro"/>
</dbReference>
<protein>
    <recommendedName>
        <fullName evidence="2">G domain-containing protein</fullName>
    </recommendedName>
</protein>
<feature type="domain" description="G" evidence="2">
    <location>
        <begin position="31"/>
        <end position="100"/>
    </location>
</feature>
<evidence type="ECO:0000259" key="2">
    <source>
        <dbReference type="Pfam" id="PF01926"/>
    </source>
</evidence>